<comment type="caution">
    <text evidence="2">The sequence shown here is derived from an EMBL/GenBank/DDBJ whole genome shotgun (WGS) entry which is preliminary data.</text>
</comment>
<dbReference type="Proteomes" id="UP001202180">
    <property type="component" value="Unassembled WGS sequence"/>
</dbReference>
<evidence type="ECO:0000256" key="1">
    <source>
        <dbReference type="SAM" id="MobiDB-lite"/>
    </source>
</evidence>
<dbReference type="EMBL" id="JALPRF010000002">
    <property type="protein sequence ID" value="MCK8493144.1"/>
    <property type="molecule type" value="Genomic_DNA"/>
</dbReference>
<evidence type="ECO:0008006" key="4">
    <source>
        <dbReference type="Google" id="ProtNLM"/>
    </source>
</evidence>
<sequence>MTLLNCWLLSTNVHSPAPMNQPSPKLVGSGYQLTKAFYAELTANEEMQLNAKSHHLSLYTWICELRNRVSMEVVDLPRDYTMKMALIGSPSTLKACIADLAKWDIIEIMKPGKNNWTGSTKVKLSGSFLNRHCTATVQQLPSSGSEMNNNCTATVQQLYTIKTNKTDKTKKTISDADASGEPDLFEQFYDLYGKKFDRKKAAAKFNRLSRADQLAILEHVPLYVKSTPNPEYRKNPLTYLNGECWKDPIDLSKSAGTTTSQQPTAKRPSAPGQVR</sequence>
<feature type="compositionally biased region" description="Polar residues" evidence="1">
    <location>
        <begin position="254"/>
        <end position="264"/>
    </location>
</feature>
<keyword evidence="3" id="KW-1185">Reference proteome</keyword>
<name>A0ABT0HLU3_9BACT</name>
<accession>A0ABT0HLU3</accession>
<protein>
    <recommendedName>
        <fullName evidence="4">DUF1376 domain-containing protein</fullName>
    </recommendedName>
</protein>
<reference evidence="2 3" key="1">
    <citation type="submission" date="2022-04" db="EMBL/GenBank/DDBJ databases">
        <title>Spirosoma sp. strain RP8 genome sequencing and assembly.</title>
        <authorList>
            <person name="Jung Y."/>
        </authorList>
    </citation>
    <scope>NUCLEOTIDE SEQUENCE [LARGE SCALE GENOMIC DNA]</scope>
    <source>
        <strain evidence="2 3">RP8</strain>
    </source>
</reference>
<feature type="region of interest" description="Disordered" evidence="1">
    <location>
        <begin position="251"/>
        <end position="275"/>
    </location>
</feature>
<organism evidence="2 3">
    <name type="scientific">Spirosoma liriopis</name>
    <dbReference type="NCBI Taxonomy" id="2937440"/>
    <lineage>
        <taxon>Bacteria</taxon>
        <taxon>Pseudomonadati</taxon>
        <taxon>Bacteroidota</taxon>
        <taxon>Cytophagia</taxon>
        <taxon>Cytophagales</taxon>
        <taxon>Cytophagaceae</taxon>
        <taxon>Spirosoma</taxon>
    </lineage>
</organism>
<gene>
    <name evidence="2" type="ORF">M0L20_14840</name>
</gene>
<proteinExistence type="predicted"/>
<evidence type="ECO:0000313" key="2">
    <source>
        <dbReference type="EMBL" id="MCK8493144.1"/>
    </source>
</evidence>
<evidence type="ECO:0000313" key="3">
    <source>
        <dbReference type="Proteomes" id="UP001202180"/>
    </source>
</evidence>
<dbReference type="RefSeq" id="WP_248477724.1">
    <property type="nucleotide sequence ID" value="NZ_JALPRF010000002.1"/>
</dbReference>